<evidence type="ECO:0000313" key="2">
    <source>
        <dbReference type="EMBL" id="RCN45131.1"/>
    </source>
</evidence>
<proteinExistence type="predicted"/>
<dbReference type="SUPFAM" id="SSF56672">
    <property type="entry name" value="DNA/RNA polymerases"/>
    <property type="match status" value="1"/>
</dbReference>
<accession>A0A368GL77</accession>
<gene>
    <name evidence="2" type="ORF">ANCCAN_08885</name>
</gene>
<dbReference type="AlphaFoldDB" id="A0A368GL77"/>
<dbReference type="Proteomes" id="UP000252519">
    <property type="component" value="Unassembled WGS sequence"/>
</dbReference>
<dbReference type="Gene3D" id="3.30.70.270">
    <property type="match status" value="1"/>
</dbReference>
<dbReference type="STRING" id="29170.A0A368GL77"/>
<dbReference type="Pfam" id="PF00078">
    <property type="entry name" value="RVT_1"/>
    <property type="match status" value="1"/>
</dbReference>
<name>A0A368GL77_ANCCA</name>
<organism evidence="2 3">
    <name type="scientific">Ancylostoma caninum</name>
    <name type="common">Dog hookworm</name>
    <dbReference type="NCBI Taxonomy" id="29170"/>
    <lineage>
        <taxon>Eukaryota</taxon>
        <taxon>Metazoa</taxon>
        <taxon>Ecdysozoa</taxon>
        <taxon>Nematoda</taxon>
        <taxon>Chromadorea</taxon>
        <taxon>Rhabditida</taxon>
        <taxon>Rhabditina</taxon>
        <taxon>Rhabditomorpha</taxon>
        <taxon>Strongyloidea</taxon>
        <taxon>Ancylostomatidae</taxon>
        <taxon>Ancylostomatinae</taxon>
        <taxon>Ancylostoma</taxon>
    </lineage>
</organism>
<feature type="domain" description="Reverse transcriptase" evidence="1">
    <location>
        <begin position="93"/>
        <end position="157"/>
    </location>
</feature>
<comment type="caution">
    <text evidence="2">The sequence shown here is derived from an EMBL/GenBank/DDBJ whole genome shotgun (WGS) entry which is preliminary data.</text>
</comment>
<protein>
    <recommendedName>
        <fullName evidence="1">Reverse transcriptase domain-containing protein</fullName>
    </recommendedName>
</protein>
<keyword evidence="3" id="KW-1185">Reference proteome</keyword>
<dbReference type="InterPro" id="IPR043128">
    <property type="entry name" value="Rev_trsase/Diguanyl_cyclase"/>
</dbReference>
<reference evidence="2 3" key="1">
    <citation type="submission" date="2014-10" db="EMBL/GenBank/DDBJ databases">
        <title>Draft genome of the hookworm Ancylostoma caninum.</title>
        <authorList>
            <person name="Mitreva M."/>
        </authorList>
    </citation>
    <scope>NUCLEOTIDE SEQUENCE [LARGE SCALE GENOMIC DNA]</scope>
    <source>
        <strain evidence="2 3">Baltimore</strain>
    </source>
</reference>
<sequence>MEWILTEVADHHIDSSRRVYYSSGSRITFITVVDVNIWGREDTDVVTGISVGEGSETEQQASASATEAPAKQRNCYAAVVAQRAYIAAGSVGTSPAEFQWLMDLALGERKNKEVFVYIDDILRETETEERHHEVLSEVLKALHSANPKLKPQKCVYGTRDRFSGTPSGWKESHVNSEKIIKKGHDVSQTYKLSGNEDVFGIMPLLSEVYP</sequence>
<dbReference type="EMBL" id="JOJR01000110">
    <property type="protein sequence ID" value="RCN45131.1"/>
    <property type="molecule type" value="Genomic_DNA"/>
</dbReference>
<evidence type="ECO:0000313" key="3">
    <source>
        <dbReference type="Proteomes" id="UP000252519"/>
    </source>
</evidence>
<dbReference type="InterPro" id="IPR000477">
    <property type="entry name" value="RT_dom"/>
</dbReference>
<evidence type="ECO:0000259" key="1">
    <source>
        <dbReference type="Pfam" id="PF00078"/>
    </source>
</evidence>
<dbReference type="InterPro" id="IPR043502">
    <property type="entry name" value="DNA/RNA_pol_sf"/>
</dbReference>